<feature type="transmembrane region" description="Helical" evidence="5">
    <location>
        <begin position="341"/>
        <end position="365"/>
    </location>
</feature>
<evidence type="ECO:0000256" key="1">
    <source>
        <dbReference type="ARBA" id="ARBA00004141"/>
    </source>
</evidence>
<protein>
    <recommendedName>
        <fullName evidence="8">Major facilitator superfamily (MFS) profile domain-containing protein</fullName>
    </recommendedName>
</protein>
<comment type="caution">
    <text evidence="6">The sequence shown here is derived from an EMBL/GenBank/DDBJ whole genome shotgun (WGS) entry which is preliminary data.</text>
</comment>
<proteinExistence type="predicted"/>
<evidence type="ECO:0000313" key="6">
    <source>
        <dbReference type="EMBL" id="KEF60773.1"/>
    </source>
</evidence>
<keyword evidence="7" id="KW-1185">Reference proteome</keyword>
<dbReference type="PANTHER" id="PTHR23507">
    <property type="entry name" value="ZGC:174356"/>
    <property type="match status" value="1"/>
</dbReference>
<dbReference type="GO" id="GO:0022857">
    <property type="term" value="F:transmembrane transporter activity"/>
    <property type="evidence" value="ECO:0007669"/>
    <property type="project" value="InterPro"/>
</dbReference>
<comment type="subcellular location">
    <subcellularLocation>
        <location evidence="1">Membrane</location>
        <topology evidence="1">Multi-pass membrane protein</topology>
    </subcellularLocation>
</comment>
<feature type="transmembrane region" description="Helical" evidence="5">
    <location>
        <begin position="140"/>
        <end position="164"/>
    </location>
</feature>
<sequence length="501" mass="55403">MAKDIVDPEATPEQVEQSAAETGALLTEEALNITEPRKRDFAHVFIRMYAVVFFINIGMQMIAPAQIQIYERIYCSEWYNKHPADRLTYGNDIPEALCKIPQVQQQVSTLKGWQEFFGAAPALLVSVPVGMLTDVYGRRILAIVTISAVFLAQAWAAAVAWFGGSIPLEAIWLGSIFTFFGGGAVGAELLMVCVLTDISTKESLTVAFFRVTSMGYFAKVIGPVIAATLMRYNPWLAIYIGLAFLFGTSILMTTFPETLASRIELEVDGDEQPTSPTSRILKTTWKDTRESLKEMMKTWTDYRLLFVALTYPFRMVCYALGDLIQRYVSDRYHWTLADATLLYSIQAISSAAMLFILLPLVSAQIDQRYSWSVIQKNVVLSRVSLLILVFAYAVIGLAPTAPIMIVGLLIETLATGLPATMRALASALVEGEDKGRVFSVLAVVETLSAMVAYPFSAAFFNLGLEKGGGVWLGLPYDVISIGAAISFLIMCLLRFERRIRV</sequence>
<keyword evidence="2 5" id="KW-0812">Transmembrane</keyword>
<evidence type="ECO:0000256" key="4">
    <source>
        <dbReference type="ARBA" id="ARBA00023136"/>
    </source>
</evidence>
<dbReference type="SUPFAM" id="SSF103473">
    <property type="entry name" value="MFS general substrate transporter"/>
    <property type="match status" value="1"/>
</dbReference>
<gene>
    <name evidence="6" type="ORF">A1O9_02335</name>
</gene>
<dbReference type="OrthoDB" id="194139at2759"/>
<dbReference type="Gene3D" id="1.20.1250.20">
    <property type="entry name" value="MFS general substrate transporter like domains"/>
    <property type="match status" value="1"/>
</dbReference>
<reference evidence="6 7" key="1">
    <citation type="submission" date="2013-03" db="EMBL/GenBank/DDBJ databases">
        <title>The Genome Sequence of Exophiala aquamarina CBS 119918.</title>
        <authorList>
            <consortium name="The Broad Institute Genomics Platform"/>
            <person name="Cuomo C."/>
            <person name="de Hoog S."/>
            <person name="Gorbushina A."/>
            <person name="Walker B."/>
            <person name="Young S.K."/>
            <person name="Zeng Q."/>
            <person name="Gargeya S."/>
            <person name="Fitzgerald M."/>
            <person name="Haas B."/>
            <person name="Abouelleil A."/>
            <person name="Allen A.W."/>
            <person name="Alvarado L."/>
            <person name="Arachchi H.M."/>
            <person name="Berlin A.M."/>
            <person name="Chapman S.B."/>
            <person name="Gainer-Dewar J."/>
            <person name="Goldberg J."/>
            <person name="Griggs A."/>
            <person name="Gujja S."/>
            <person name="Hansen M."/>
            <person name="Howarth C."/>
            <person name="Imamovic A."/>
            <person name="Ireland A."/>
            <person name="Larimer J."/>
            <person name="McCowan C."/>
            <person name="Murphy C."/>
            <person name="Pearson M."/>
            <person name="Poon T.W."/>
            <person name="Priest M."/>
            <person name="Roberts A."/>
            <person name="Saif S."/>
            <person name="Shea T."/>
            <person name="Sisk P."/>
            <person name="Sykes S."/>
            <person name="Wortman J."/>
            <person name="Nusbaum C."/>
            <person name="Birren B."/>
        </authorList>
    </citation>
    <scope>NUCLEOTIDE SEQUENCE [LARGE SCALE GENOMIC DNA]</scope>
    <source>
        <strain evidence="6 7">CBS 119918</strain>
    </source>
</reference>
<feature type="transmembrane region" description="Helical" evidence="5">
    <location>
        <begin position="474"/>
        <end position="495"/>
    </location>
</feature>
<dbReference type="GeneID" id="25277279"/>
<dbReference type="AlphaFoldDB" id="A0A072PN95"/>
<evidence type="ECO:0000313" key="7">
    <source>
        <dbReference type="Proteomes" id="UP000027920"/>
    </source>
</evidence>
<name>A0A072PN95_9EURO</name>
<dbReference type="HOGENOM" id="CLU_013756_2_1_1"/>
<feature type="transmembrane region" description="Helical" evidence="5">
    <location>
        <begin position="44"/>
        <end position="63"/>
    </location>
</feature>
<evidence type="ECO:0000256" key="2">
    <source>
        <dbReference type="ARBA" id="ARBA00022692"/>
    </source>
</evidence>
<accession>A0A072PN95</accession>
<feature type="transmembrane region" description="Helical" evidence="5">
    <location>
        <begin position="302"/>
        <end position="321"/>
    </location>
</feature>
<evidence type="ECO:0000256" key="5">
    <source>
        <dbReference type="SAM" id="Phobius"/>
    </source>
</evidence>
<feature type="transmembrane region" description="Helical" evidence="5">
    <location>
        <begin position="236"/>
        <end position="255"/>
    </location>
</feature>
<feature type="transmembrane region" description="Helical" evidence="5">
    <location>
        <begin position="207"/>
        <end position="230"/>
    </location>
</feature>
<organism evidence="6 7">
    <name type="scientific">Exophiala aquamarina CBS 119918</name>
    <dbReference type="NCBI Taxonomy" id="1182545"/>
    <lineage>
        <taxon>Eukaryota</taxon>
        <taxon>Fungi</taxon>
        <taxon>Dikarya</taxon>
        <taxon>Ascomycota</taxon>
        <taxon>Pezizomycotina</taxon>
        <taxon>Eurotiomycetes</taxon>
        <taxon>Chaetothyriomycetidae</taxon>
        <taxon>Chaetothyriales</taxon>
        <taxon>Herpotrichiellaceae</taxon>
        <taxon>Exophiala</taxon>
    </lineage>
</organism>
<evidence type="ECO:0008006" key="8">
    <source>
        <dbReference type="Google" id="ProtNLM"/>
    </source>
</evidence>
<dbReference type="Pfam" id="PF07690">
    <property type="entry name" value="MFS_1"/>
    <property type="match status" value="1"/>
</dbReference>
<dbReference type="InterPro" id="IPR036259">
    <property type="entry name" value="MFS_trans_sf"/>
</dbReference>
<keyword evidence="4 5" id="KW-0472">Membrane</keyword>
<dbReference type="GO" id="GO:0016020">
    <property type="term" value="C:membrane"/>
    <property type="evidence" value="ECO:0007669"/>
    <property type="project" value="UniProtKB-SubCell"/>
</dbReference>
<feature type="transmembrane region" description="Helical" evidence="5">
    <location>
        <begin position="437"/>
        <end position="462"/>
    </location>
</feature>
<feature type="transmembrane region" description="Helical" evidence="5">
    <location>
        <begin position="377"/>
        <end position="395"/>
    </location>
</feature>
<dbReference type="EMBL" id="AMGV01000002">
    <property type="protein sequence ID" value="KEF60773.1"/>
    <property type="molecule type" value="Genomic_DNA"/>
</dbReference>
<feature type="transmembrane region" description="Helical" evidence="5">
    <location>
        <begin position="401"/>
        <end position="425"/>
    </location>
</feature>
<dbReference type="PANTHER" id="PTHR23507:SF1">
    <property type="entry name" value="FI18259P1-RELATED"/>
    <property type="match status" value="1"/>
</dbReference>
<evidence type="ECO:0000256" key="3">
    <source>
        <dbReference type="ARBA" id="ARBA00022989"/>
    </source>
</evidence>
<dbReference type="InterPro" id="IPR011701">
    <property type="entry name" value="MFS"/>
</dbReference>
<dbReference type="Proteomes" id="UP000027920">
    <property type="component" value="Unassembled WGS sequence"/>
</dbReference>
<dbReference type="RefSeq" id="XP_013263363.1">
    <property type="nucleotide sequence ID" value="XM_013407909.1"/>
</dbReference>
<feature type="transmembrane region" description="Helical" evidence="5">
    <location>
        <begin position="116"/>
        <end position="133"/>
    </location>
</feature>
<dbReference type="VEuPathDB" id="FungiDB:A1O9_02335"/>
<keyword evidence="3 5" id="KW-1133">Transmembrane helix</keyword>
<feature type="transmembrane region" description="Helical" evidence="5">
    <location>
        <begin position="170"/>
        <end position="195"/>
    </location>
</feature>